<gene>
    <name evidence="1" type="ORF">DSL72_006732</name>
</gene>
<reference evidence="1" key="1">
    <citation type="submission" date="2020-10" db="EMBL/GenBank/DDBJ databases">
        <title>Genome Sequence of Monilinia vaccinii-corymbosi Sheds Light on Mummy Berry Disease Infection of Blueberry and Mating Type.</title>
        <authorList>
            <person name="Yow A.G."/>
            <person name="Zhang Y."/>
            <person name="Bansal K."/>
            <person name="Eacker S.M."/>
            <person name="Sullivan S."/>
            <person name="Liachko I."/>
            <person name="Cubeta M.A."/>
            <person name="Rollins J.A."/>
            <person name="Ashrafi H."/>
        </authorList>
    </citation>
    <scope>NUCLEOTIDE SEQUENCE</scope>
    <source>
        <strain evidence="1">RL-1</strain>
    </source>
</reference>
<protein>
    <submittedName>
        <fullName evidence="1">Uncharacterized protein</fullName>
    </submittedName>
</protein>
<evidence type="ECO:0000313" key="2">
    <source>
        <dbReference type="Proteomes" id="UP000672032"/>
    </source>
</evidence>
<evidence type="ECO:0000313" key="1">
    <source>
        <dbReference type="EMBL" id="QSZ36849.1"/>
    </source>
</evidence>
<dbReference type="OrthoDB" id="269227at2759"/>
<dbReference type="AlphaFoldDB" id="A0A8A3PPL3"/>
<sequence>MYDSWAALVDDDTWSWDGLYAFFVKSSIFAPSSDVSYPSLIFPDYRNKTLAANAIRIETSSGPESGDAIGFCWVPQTLDPATYDPVASRPNPKLVTGHPAESILFDDALRQLESK</sequence>
<dbReference type="Proteomes" id="UP000672032">
    <property type="component" value="Chromosome 7"/>
</dbReference>
<dbReference type="Gene3D" id="3.30.560.10">
    <property type="entry name" value="Glucose Oxidase, domain 3"/>
    <property type="match status" value="1"/>
</dbReference>
<name>A0A8A3PPL3_9HELO</name>
<keyword evidence="2" id="KW-1185">Reference proteome</keyword>
<proteinExistence type="predicted"/>
<accession>A0A8A3PPL3</accession>
<organism evidence="1 2">
    <name type="scientific">Monilinia vaccinii-corymbosi</name>
    <dbReference type="NCBI Taxonomy" id="61207"/>
    <lineage>
        <taxon>Eukaryota</taxon>
        <taxon>Fungi</taxon>
        <taxon>Dikarya</taxon>
        <taxon>Ascomycota</taxon>
        <taxon>Pezizomycotina</taxon>
        <taxon>Leotiomycetes</taxon>
        <taxon>Helotiales</taxon>
        <taxon>Sclerotiniaceae</taxon>
        <taxon>Monilinia</taxon>
    </lineage>
</organism>
<dbReference type="EMBL" id="CP063411">
    <property type="protein sequence ID" value="QSZ36849.1"/>
    <property type="molecule type" value="Genomic_DNA"/>
</dbReference>